<feature type="domain" description="BIG2" evidence="1">
    <location>
        <begin position="25"/>
        <end position="101"/>
    </location>
</feature>
<dbReference type="Gene3D" id="2.60.40.1080">
    <property type="match status" value="1"/>
</dbReference>
<dbReference type="KEGG" id="rbc:BN938_1167"/>
<dbReference type="SMART" id="SM00635">
    <property type="entry name" value="BID_2"/>
    <property type="match status" value="1"/>
</dbReference>
<protein>
    <recommendedName>
        <fullName evidence="1">BIG2 domain-containing protein</fullName>
    </recommendedName>
</protein>
<dbReference type="EMBL" id="HG934468">
    <property type="protein sequence ID" value="CDN31262.1"/>
    <property type="molecule type" value="Genomic_DNA"/>
</dbReference>
<dbReference type="PROSITE" id="PS51257">
    <property type="entry name" value="PROKAR_LIPOPROTEIN"/>
    <property type="match status" value="1"/>
</dbReference>
<organism evidence="2 3">
    <name type="scientific">Mucinivorans hirudinis</name>
    <dbReference type="NCBI Taxonomy" id="1433126"/>
    <lineage>
        <taxon>Bacteria</taxon>
        <taxon>Pseudomonadati</taxon>
        <taxon>Bacteroidota</taxon>
        <taxon>Bacteroidia</taxon>
        <taxon>Bacteroidales</taxon>
        <taxon>Rikenellaceae</taxon>
        <taxon>Mucinivorans</taxon>
    </lineage>
</organism>
<dbReference type="AlphaFoldDB" id="A0A060R7N5"/>
<gene>
    <name evidence="2" type="ORF">BN938_1167</name>
</gene>
<evidence type="ECO:0000313" key="3">
    <source>
        <dbReference type="Proteomes" id="UP000027616"/>
    </source>
</evidence>
<dbReference type="InterPro" id="IPR003343">
    <property type="entry name" value="Big_2"/>
</dbReference>
<name>A0A060R7N5_9BACT</name>
<dbReference type="eggNOG" id="COG5492">
    <property type="taxonomic scope" value="Bacteria"/>
</dbReference>
<dbReference type="Pfam" id="PF02368">
    <property type="entry name" value="Big_2"/>
    <property type="match status" value="1"/>
</dbReference>
<reference evidence="2 3" key="1">
    <citation type="journal article" date="2015" name="Genome Announc.">
        <title>Complete Genome Sequence of the Novel Leech Symbiont Mucinivorans hirudinis M3T.</title>
        <authorList>
            <person name="Nelson M.C."/>
            <person name="Bomar L."/>
            <person name="Graf J."/>
        </authorList>
    </citation>
    <scope>NUCLEOTIDE SEQUENCE [LARGE SCALE GENOMIC DNA]</scope>
    <source>
        <strain evidence="3">M3</strain>
    </source>
</reference>
<keyword evidence="3" id="KW-1185">Reference proteome</keyword>
<sequence>MKKIIAASLLSMFLLVGCKKNENIPVERIEVSPTSITVSGQGEKLTATIFPSNATDKSVHWKSSNTGVVIVTQDGTLGMVAPGTATVTATTVDGNHSASCSVTVK</sequence>
<accession>A0A060R7N5</accession>
<dbReference type="Proteomes" id="UP000027616">
    <property type="component" value="Chromosome I"/>
</dbReference>
<dbReference type="InterPro" id="IPR008964">
    <property type="entry name" value="Invasin/intimin_cell_adhesion"/>
</dbReference>
<evidence type="ECO:0000259" key="1">
    <source>
        <dbReference type="SMART" id="SM00635"/>
    </source>
</evidence>
<dbReference type="HOGENOM" id="CLU_2233492_0_0_10"/>
<dbReference type="SUPFAM" id="SSF49373">
    <property type="entry name" value="Invasin/intimin cell-adhesion fragments"/>
    <property type="match status" value="1"/>
</dbReference>
<dbReference type="OrthoDB" id="1006244at2"/>
<evidence type="ECO:0000313" key="2">
    <source>
        <dbReference type="EMBL" id="CDN31262.1"/>
    </source>
</evidence>
<dbReference type="STRING" id="1433126.BN938_1167"/>
<proteinExistence type="predicted"/>